<organism evidence="2 3">
    <name type="scientific">Solirubrobacter pauli</name>
    <dbReference type="NCBI Taxonomy" id="166793"/>
    <lineage>
        <taxon>Bacteria</taxon>
        <taxon>Bacillati</taxon>
        <taxon>Actinomycetota</taxon>
        <taxon>Thermoleophilia</taxon>
        <taxon>Solirubrobacterales</taxon>
        <taxon>Solirubrobacteraceae</taxon>
        <taxon>Solirubrobacter</taxon>
    </lineage>
</organism>
<protein>
    <submittedName>
        <fullName evidence="2">Putative lipoprotein with Yx(FWY)xxD motif</fullName>
    </submittedName>
</protein>
<proteinExistence type="predicted"/>
<dbReference type="GO" id="GO:0043448">
    <property type="term" value="P:alkane catabolic process"/>
    <property type="evidence" value="ECO:0007669"/>
    <property type="project" value="TreeGrafter"/>
</dbReference>
<feature type="signal peptide" evidence="1">
    <location>
        <begin position="1"/>
        <end position="23"/>
    </location>
</feature>
<keyword evidence="2" id="KW-0449">Lipoprotein</keyword>
<dbReference type="Pfam" id="PF03640">
    <property type="entry name" value="Lipoprotein_15"/>
    <property type="match status" value="1"/>
</dbReference>
<keyword evidence="3" id="KW-1185">Reference proteome</keyword>
<dbReference type="OrthoDB" id="597632at2"/>
<dbReference type="Proteomes" id="UP000278962">
    <property type="component" value="Unassembled WGS sequence"/>
</dbReference>
<evidence type="ECO:0000313" key="2">
    <source>
        <dbReference type="EMBL" id="RKQ86129.1"/>
    </source>
</evidence>
<feature type="chain" id="PRO_5025004058" evidence="1">
    <location>
        <begin position="24"/>
        <end position="140"/>
    </location>
</feature>
<sequence>MRRSLLLLVPVIALLLGAAPASAAGTRITVASSEFGPMLWGPKRQAIYVFQRDRFKESRCTGACAEAWPPVYTTGKPVAGKGARSSLLGTIRRGNRRQVTYRGRPLYYYAHEQAGEVRCHDVNLHGGLWWVIGADGKRRP</sequence>
<dbReference type="PANTHER" id="PTHR39335:SF1">
    <property type="entry name" value="BLL4220 PROTEIN"/>
    <property type="match status" value="1"/>
</dbReference>
<name>A0A660KZM0_9ACTN</name>
<dbReference type="InterPro" id="IPR005297">
    <property type="entry name" value="Lipoprotein_repeat"/>
</dbReference>
<keyword evidence="1" id="KW-0732">Signal</keyword>
<dbReference type="AlphaFoldDB" id="A0A660KZM0"/>
<accession>A0A660KZM0</accession>
<evidence type="ECO:0000313" key="3">
    <source>
        <dbReference type="Proteomes" id="UP000278962"/>
    </source>
</evidence>
<evidence type="ECO:0000256" key="1">
    <source>
        <dbReference type="SAM" id="SignalP"/>
    </source>
</evidence>
<dbReference type="PANTHER" id="PTHR39335">
    <property type="entry name" value="BLL4220 PROTEIN"/>
    <property type="match status" value="1"/>
</dbReference>
<comment type="caution">
    <text evidence="2">The sequence shown here is derived from an EMBL/GenBank/DDBJ whole genome shotgun (WGS) entry which is preliminary data.</text>
</comment>
<dbReference type="EMBL" id="RBIL01000002">
    <property type="protein sequence ID" value="RKQ86129.1"/>
    <property type="molecule type" value="Genomic_DNA"/>
</dbReference>
<reference evidence="2 3" key="1">
    <citation type="submission" date="2018-10" db="EMBL/GenBank/DDBJ databases">
        <title>Genomic Encyclopedia of Archaeal and Bacterial Type Strains, Phase II (KMG-II): from individual species to whole genera.</title>
        <authorList>
            <person name="Goeker M."/>
        </authorList>
    </citation>
    <scope>NUCLEOTIDE SEQUENCE [LARGE SCALE GENOMIC DNA]</scope>
    <source>
        <strain evidence="2 3">DSM 14954</strain>
    </source>
</reference>
<dbReference type="RefSeq" id="WP_121253607.1">
    <property type="nucleotide sequence ID" value="NZ_RBIL01000002.1"/>
</dbReference>
<gene>
    <name evidence="2" type="ORF">C8N24_4138</name>
</gene>